<accession>A0A6A3AZC7</accession>
<dbReference type="AlphaFoldDB" id="A0A6A3AZC7"/>
<dbReference type="GO" id="GO:0004812">
    <property type="term" value="F:aminoacyl-tRNA ligase activity"/>
    <property type="evidence" value="ECO:0007669"/>
    <property type="project" value="InterPro"/>
</dbReference>
<sequence length="209" mass="24367">MNRDLVWHFMDVQTRLITPFCPHYAEFVWRELLKKDGFVVKDSIVLMRKLLNKQILGSKKPNKKGAPVTQLTEDKLERLRECASEKWQQALALHQLGCVLLERNEYGSAQYCIEAAIISEYKAVGWMYQKMSLYNDGKDKIADLDTATELDPILPFPYKYRVVSKVEEKQTTASIAEIDRIIGFKLAPDYPKILNEKRLNEKLWKVFSH</sequence>
<comment type="caution">
    <text evidence="1">The sequence shown here is derived from an EMBL/GenBank/DDBJ whole genome shotgun (WGS) entry which is preliminary data.</text>
</comment>
<evidence type="ECO:0000313" key="2">
    <source>
        <dbReference type="Proteomes" id="UP000436088"/>
    </source>
</evidence>
<dbReference type="Gene3D" id="1.25.40.10">
    <property type="entry name" value="Tetratricopeptide repeat domain"/>
    <property type="match status" value="1"/>
</dbReference>
<dbReference type="InterPro" id="IPR044631">
    <property type="entry name" value="ETO1-like"/>
</dbReference>
<dbReference type="InterPro" id="IPR011990">
    <property type="entry name" value="TPR-like_helical_dom_sf"/>
</dbReference>
<dbReference type="PANTHER" id="PTHR44203:SF3">
    <property type="entry name" value="ETO1-LIKE PROTEIN 2"/>
    <property type="match status" value="1"/>
</dbReference>
<dbReference type="EMBL" id="VEPZ02000942">
    <property type="protein sequence ID" value="KAE8708425.1"/>
    <property type="molecule type" value="Genomic_DNA"/>
</dbReference>
<dbReference type="GO" id="GO:0006418">
    <property type="term" value="P:tRNA aminoacylation for protein translation"/>
    <property type="evidence" value="ECO:0007669"/>
    <property type="project" value="InterPro"/>
</dbReference>
<keyword evidence="2" id="KW-1185">Reference proteome</keyword>
<name>A0A6A3AZC7_HIBSY</name>
<evidence type="ECO:0000313" key="1">
    <source>
        <dbReference type="EMBL" id="KAE8708425.1"/>
    </source>
</evidence>
<proteinExistence type="predicted"/>
<evidence type="ECO:0008006" key="3">
    <source>
        <dbReference type="Google" id="ProtNLM"/>
    </source>
</evidence>
<dbReference type="InterPro" id="IPR009080">
    <property type="entry name" value="tRNAsynth_Ia_anticodon-bd"/>
</dbReference>
<gene>
    <name evidence="1" type="ORF">F3Y22_tig00110342pilonHSYRG00131</name>
</gene>
<dbReference type="GO" id="GO:0005524">
    <property type="term" value="F:ATP binding"/>
    <property type="evidence" value="ECO:0007669"/>
    <property type="project" value="InterPro"/>
</dbReference>
<dbReference type="Proteomes" id="UP000436088">
    <property type="component" value="Unassembled WGS sequence"/>
</dbReference>
<dbReference type="GO" id="GO:0010105">
    <property type="term" value="P:negative regulation of ethylene-activated signaling pathway"/>
    <property type="evidence" value="ECO:0007669"/>
    <property type="project" value="InterPro"/>
</dbReference>
<dbReference type="PANTHER" id="PTHR44203">
    <property type="entry name" value="ETO1-RELATED"/>
    <property type="match status" value="1"/>
</dbReference>
<protein>
    <recommendedName>
        <fullName evidence="3">Methionyl/Valyl/Leucyl/Isoleucyl-tRNA synthetase anticodon-binding domain-containing protein</fullName>
    </recommendedName>
</protein>
<organism evidence="1 2">
    <name type="scientific">Hibiscus syriacus</name>
    <name type="common">Rose of Sharon</name>
    <dbReference type="NCBI Taxonomy" id="106335"/>
    <lineage>
        <taxon>Eukaryota</taxon>
        <taxon>Viridiplantae</taxon>
        <taxon>Streptophyta</taxon>
        <taxon>Embryophyta</taxon>
        <taxon>Tracheophyta</taxon>
        <taxon>Spermatophyta</taxon>
        <taxon>Magnoliopsida</taxon>
        <taxon>eudicotyledons</taxon>
        <taxon>Gunneridae</taxon>
        <taxon>Pentapetalae</taxon>
        <taxon>rosids</taxon>
        <taxon>malvids</taxon>
        <taxon>Malvales</taxon>
        <taxon>Malvaceae</taxon>
        <taxon>Malvoideae</taxon>
        <taxon>Hibiscus</taxon>
    </lineage>
</organism>
<reference evidence="1" key="1">
    <citation type="submission" date="2019-09" db="EMBL/GenBank/DDBJ databases">
        <title>Draft genome information of white flower Hibiscus syriacus.</title>
        <authorList>
            <person name="Kim Y.-M."/>
        </authorList>
    </citation>
    <scope>NUCLEOTIDE SEQUENCE [LARGE SCALE GENOMIC DNA]</scope>
    <source>
        <strain evidence="1">YM2019G1</strain>
    </source>
</reference>
<dbReference type="SUPFAM" id="SSF47323">
    <property type="entry name" value="Anticodon-binding domain of a subclass of class I aminoacyl-tRNA synthetases"/>
    <property type="match status" value="1"/>
</dbReference>